<dbReference type="InterPro" id="IPR018060">
    <property type="entry name" value="HTH_AraC"/>
</dbReference>
<reference evidence="6 7" key="1">
    <citation type="journal article" date="2019" name="Nat. Med.">
        <title>A library of human gut bacterial isolates paired with longitudinal multiomics data enables mechanistic microbiome research.</title>
        <authorList>
            <person name="Poyet M."/>
            <person name="Groussin M."/>
            <person name="Gibbons S.M."/>
            <person name="Avila-Pacheco J."/>
            <person name="Jiang X."/>
            <person name="Kearney S.M."/>
            <person name="Perrotta A.R."/>
            <person name="Berdy B."/>
            <person name="Zhao S."/>
            <person name="Lieberman T.D."/>
            <person name="Swanson P.K."/>
            <person name="Smith M."/>
            <person name="Roesemann S."/>
            <person name="Alexander J.E."/>
            <person name="Rich S.A."/>
            <person name="Livny J."/>
            <person name="Vlamakis H."/>
            <person name="Clish C."/>
            <person name="Bullock K."/>
            <person name="Deik A."/>
            <person name="Scott J."/>
            <person name="Pierce K.A."/>
            <person name="Xavier R.J."/>
            <person name="Alm E.J."/>
        </authorList>
    </citation>
    <scope>NUCLEOTIDE SEQUENCE [LARGE SCALE GENOMIC DNA]</scope>
    <source>
        <strain evidence="6 7">BIOML-A1</strain>
    </source>
</reference>
<gene>
    <name evidence="6" type="ORF">F2A26_06685</name>
</gene>
<feature type="domain" description="HTH araC/xylS-type" evidence="5">
    <location>
        <begin position="184"/>
        <end position="282"/>
    </location>
</feature>
<dbReference type="PROSITE" id="PS01124">
    <property type="entry name" value="HTH_ARAC_FAMILY_2"/>
    <property type="match status" value="1"/>
</dbReference>
<evidence type="ECO:0000259" key="5">
    <source>
        <dbReference type="PROSITE" id="PS01124"/>
    </source>
</evidence>
<dbReference type="SUPFAM" id="SSF46689">
    <property type="entry name" value="Homeodomain-like"/>
    <property type="match status" value="2"/>
</dbReference>
<evidence type="ECO:0000313" key="7">
    <source>
        <dbReference type="Proteomes" id="UP000324870"/>
    </source>
</evidence>
<dbReference type="SMART" id="SM00342">
    <property type="entry name" value="HTH_ARAC"/>
    <property type="match status" value="1"/>
</dbReference>
<dbReference type="RefSeq" id="WP_009598336.1">
    <property type="nucleotide sequence ID" value="NZ_CAKWAS010000001.1"/>
</dbReference>
<proteinExistence type="predicted"/>
<dbReference type="PANTHER" id="PTHR43280">
    <property type="entry name" value="ARAC-FAMILY TRANSCRIPTIONAL REGULATOR"/>
    <property type="match status" value="1"/>
</dbReference>
<protein>
    <submittedName>
        <fullName evidence="6">Helix-turn-helix transcriptional regulator</fullName>
    </submittedName>
</protein>
<evidence type="ECO:0000256" key="3">
    <source>
        <dbReference type="ARBA" id="ARBA00023163"/>
    </source>
</evidence>
<dbReference type="InterPro" id="IPR009057">
    <property type="entry name" value="Homeodomain-like_sf"/>
</dbReference>
<dbReference type="EMBL" id="VVND01000008">
    <property type="protein sequence ID" value="KAA3159512.1"/>
    <property type="molecule type" value="Genomic_DNA"/>
</dbReference>
<organism evidence="6 7">
    <name type="scientific">Alistipes finegoldii</name>
    <dbReference type="NCBI Taxonomy" id="214856"/>
    <lineage>
        <taxon>Bacteria</taxon>
        <taxon>Pseudomonadati</taxon>
        <taxon>Bacteroidota</taxon>
        <taxon>Bacteroidia</taxon>
        <taxon>Bacteroidales</taxon>
        <taxon>Rikenellaceae</taxon>
        <taxon>Alistipes</taxon>
    </lineage>
</organism>
<comment type="caution">
    <text evidence="6">The sequence shown here is derived from an EMBL/GenBank/DDBJ whole genome shotgun (WGS) entry which is preliminary data.</text>
</comment>
<evidence type="ECO:0000256" key="2">
    <source>
        <dbReference type="ARBA" id="ARBA00023125"/>
    </source>
</evidence>
<dbReference type="PRINTS" id="PR00032">
    <property type="entry name" value="HTHARAC"/>
</dbReference>
<keyword evidence="2" id="KW-0238">DNA-binding</keyword>
<keyword evidence="1" id="KW-0805">Transcription regulation</keyword>
<keyword evidence="7" id="KW-1185">Reference proteome</keyword>
<dbReference type="InterPro" id="IPR020449">
    <property type="entry name" value="Tscrpt_reg_AraC-type_HTH"/>
</dbReference>
<evidence type="ECO:0000256" key="1">
    <source>
        <dbReference type="ARBA" id="ARBA00023015"/>
    </source>
</evidence>
<dbReference type="Gene3D" id="1.10.10.60">
    <property type="entry name" value="Homeodomain-like"/>
    <property type="match status" value="2"/>
</dbReference>
<sequence>MKYVLKDLAPRPEKDLFITQYWSDKQSDPPLHFHEDYMLSLTLNVRGTRITGRTADDFTEKDLIIIFPGVPHCYTRDEAYADIDCEAVAVQFSRDMPNWQLFETEYLQPIQKMLSLPVAGLHFSEMVVDRVRERLLQLPGLRGFESVALFLDILNDLATAGPDEMHIIGTTDYKTQADGNERIKKILQFVENNYHNKITLEDIGAEVGMSPSSVCRYFKKNTCQNLWTYINGFRIVRAAQMIVETDAPISEISTRCGFHNISNFNHAFRERIGSAPGEYRRKFGSTVISPDRKQVEEIGRKLDDLRNGGSLSEGGEIRPPGPLRKTGRGNLNPLSRSK</sequence>
<dbReference type="PROSITE" id="PS00041">
    <property type="entry name" value="HTH_ARAC_FAMILY_1"/>
    <property type="match status" value="1"/>
</dbReference>
<evidence type="ECO:0000313" key="6">
    <source>
        <dbReference type="EMBL" id="KAA3159512.1"/>
    </source>
</evidence>
<feature type="region of interest" description="Disordered" evidence="4">
    <location>
        <begin position="294"/>
        <end position="338"/>
    </location>
</feature>
<keyword evidence="3" id="KW-0804">Transcription</keyword>
<feature type="compositionally biased region" description="Basic and acidic residues" evidence="4">
    <location>
        <begin position="294"/>
        <end position="306"/>
    </location>
</feature>
<dbReference type="PANTHER" id="PTHR43280:SF27">
    <property type="entry name" value="TRANSCRIPTIONAL REGULATOR MTLR"/>
    <property type="match status" value="1"/>
</dbReference>
<accession>A0ABQ6S3Z2</accession>
<evidence type="ECO:0000256" key="4">
    <source>
        <dbReference type="SAM" id="MobiDB-lite"/>
    </source>
</evidence>
<dbReference type="Proteomes" id="UP000324870">
    <property type="component" value="Unassembled WGS sequence"/>
</dbReference>
<name>A0ABQ6S3Z2_9BACT</name>
<dbReference type="Pfam" id="PF12833">
    <property type="entry name" value="HTH_18"/>
    <property type="match status" value="1"/>
</dbReference>
<dbReference type="InterPro" id="IPR018062">
    <property type="entry name" value="HTH_AraC-typ_CS"/>
</dbReference>